<evidence type="ECO:0000313" key="10">
    <source>
        <dbReference type="EMBL" id="EJI86247.1"/>
    </source>
</evidence>
<keyword evidence="4 10" id="KW-0347">Helicase</keyword>
<evidence type="ECO:0000256" key="8">
    <source>
        <dbReference type="ARBA" id="ARBA00023235"/>
    </source>
</evidence>
<dbReference type="GO" id="GO:0016818">
    <property type="term" value="F:hydrolase activity, acting on acid anhydrides, in phosphorus-containing anhydrides"/>
    <property type="evidence" value="ECO:0007669"/>
    <property type="project" value="InterPro"/>
</dbReference>
<dbReference type="GO" id="GO:0006281">
    <property type="term" value="P:DNA repair"/>
    <property type="evidence" value="ECO:0007669"/>
    <property type="project" value="TreeGrafter"/>
</dbReference>
<evidence type="ECO:0000259" key="9">
    <source>
        <dbReference type="PROSITE" id="PS51193"/>
    </source>
</evidence>
<dbReference type="Pfam" id="PF13307">
    <property type="entry name" value="Helicase_C_2"/>
    <property type="match status" value="1"/>
</dbReference>
<keyword evidence="11" id="KW-1185">Reference proteome</keyword>
<keyword evidence="6" id="KW-0408">Iron</keyword>
<keyword evidence="8" id="KW-0413">Isomerase</keyword>
<evidence type="ECO:0000256" key="6">
    <source>
        <dbReference type="ARBA" id="ARBA00023004"/>
    </source>
</evidence>
<keyword evidence="5" id="KW-0067">ATP-binding</keyword>
<dbReference type="PANTHER" id="PTHR11472:SF59">
    <property type="entry name" value="ATP-DEPENDENT DNA HELICASE DING"/>
    <property type="match status" value="1"/>
</dbReference>
<evidence type="ECO:0000313" key="11">
    <source>
        <dbReference type="Proteomes" id="UP000012043"/>
    </source>
</evidence>
<dbReference type="Pfam" id="PF06733">
    <property type="entry name" value="DEAD_2"/>
    <property type="match status" value="1"/>
</dbReference>
<dbReference type="GO" id="GO:0005524">
    <property type="term" value="F:ATP binding"/>
    <property type="evidence" value="ECO:0007669"/>
    <property type="project" value="UniProtKB-KW"/>
</dbReference>
<accession>J2IG99</accession>
<dbReference type="AlphaFoldDB" id="J2IG99"/>
<dbReference type="Gene3D" id="3.40.50.300">
    <property type="entry name" value="P-loop containing nucleotide triphosphate hydrolases"/>
    <property type="match status" value="2"/>
</dbReference>
<keyword evidence="7" id="KW-0411">Iron-sulfur</keyword>
<dbReference type="GO" id="GO:0003678">
    <property type="term" value="F:DNA helicase activity"/>
    <property type="evidence" value="ECO:0007669"/>
    <property type="project" value="InterPro"/>
</dbReference>
<dbReference type="RefSeq" id="WP_008607423.1">
    <property type="nucleotide sequence ID" value="NZ_ALAB01000007.1"/>
</dbReference>
<dbReference type="EMBL" id="ALAB01000007">
    <property type="protein sequence ID" value="EJI86247.1"/>
    <property type="molecule type" value="Genomic_DNA"/>
</dbReference>
<dbReference type="InterPro" id="IPR006555">
    <property type="entry name" value="ATP-dep_Helicase_C"/>
</dbReference>
<dbReference type="InterPro" id="IPR027417">
    <property type="entry name" value="P-loop_NTPase"/>
</dbReference>
<evidence type="ECO:0000256" key="1">
    <source>
        <dbReference type="ARBA" id="ARBA00022723"/>
    </source>
</evidence>
<evidence type="ECO:0000256" key="3">
    <source>
        <dbReference type="ARBA" id="ARBA00022801"/>
    </source>
</evidence>
<dbReference type="InterPro" id="IPR045028">
    <property type="entry name" value="DinG/Rad3-like"/>
</dbReference>
<reference evidence="10 11" key="1">
    <citation type="journal article" date="2012" name="J. Bacteriol.">
        <title>Genome Sequence of Pectin-Degrading Alishewanella aestuarii Strain B11T, Isolated from Tidal Flat Sediment.</title>
        <authorList>
            <person name="Jung J."/>
            <person name="Choi S."/>
            <person name="Chun J."/>
            <person name="Park W."/>
        </authorList>
    </citation>
    <scope>NUCLEOTIDE SEQUENCE [LARGE SCALE GENOMIC DNA]</scope>
    <source>
        <strain evidence="10 11">B11</strain>
    </source>
</reference>
<name>J2IG99_9ALTE</name>
<proteinExistence type="predicted"/>
<dbReference type="InterPro" id="IPR006554">
    <property type="entry name" value="Helicase-like_DEXD_c2"/>
</dbReference>
<keyword evidence="2" id="KW-0547">Nucleotide-binding</keyword>
<protein>
    <submittedName>
        <fullName evidence="10">ATP-dependent DNA helicase DinG</fullName>
    </submittedName>
</protein>
<dbReference type="SUPFAM" id="SSF52540">
    <property type="entry name" value="P-loop containing nucleoside triphosphate hydrolases"/>
    <property type="match status" value="3"/>
</dbReference>
<dbReference type="GO" id="GO:0009432">
    <property type="term" value="P:SOS response"/>
    <property type="evidence" value="ECO:0007669"/>
    <property type="project" value="TreeGrafter"/>
</dbReference>
<dbReference type="GO" id="GO:0051539">
    <property type="term" value="F:4 iron, 4 sulfur cluster binding"/>
    <property type="evidence" value="ECO:0007669"/>
    <property type="project" value="TreeGrafter"/>
</dbReference>
<dbReference type="PANTHER" id="PTHR11472">
    <property type="entry name" value="DNA REPAIR DEAD HELICASE RAD3/XP-D SUBFAMILY MEMBER"/>
    <property type="match status" value="1"/>
</dbReference>
<gene>
    <name evidence="10" type="ORF">AEST_09680</name>
</gene>
<evidence type="ECO:0000256" key="5">
    <source>
        <dbReference type="ARBA" id="ARBA00022840"/>
    </source>
</evidence>
<feature type="domain" description="Helicase ATP-binding" evidence="9">
    <location>
        <begin position="16"/>
        <end position="291"/>
    </location>
</feature>
<keyword evidence="3" id="KW-0378">Hydrolase</keyword>
<dbReference type="NCBIfam" id="NF008729">
    <property type="entry name" value="PRK11747.1"/>
    <property type="match status" value="1"/>
</dbReference>
<organism evidence="10 11">
    <name type="scientific">Alishewanella aestuarii B11</name>
    <dbReference type="NCBI Taxonomy" id="1197174"/>
    <lineage>
        <taxon>Bacteria</taxon>
        <taxon>Pseudomonadati</taxon>
        <taxon>Pseudomonadota</taxon>
        <taxon>Gammaproteobacteria</taxon>
        <taxon>Alteromonadales</taxon>
        <taxon>Alteromonadaceae</taxon>
        <taxon>Alishewanella</taxon>
    </lineage>
</organism>
<dbReference type="GO" id="GO:0046872">
    <property type="term" value="F:metal ion binding"/>
    <property type="evidence" value="ECO:0007669"/>
    <property type="project" value="UniProtKB-KW"/>
</dbReference>
<sequence length="686" mass="77122">MLSDRLKQQIRDIHCQLRQKLPGYRPRPGQNKLIAEISKIIAGDYHRQQRLGLIEAGTGTGKSLAYILGSLPYALANNKKLVIATATVALQEQLVNKDLPFFLSHSGLQFNFTLVKGRQRYACIERLQQLIEQPTLFAGADFSPDATQQALLQRLLSDWQHRRWLGDRDTLTEAVPDPLWQQLQADAHICHKQQRQHLHCPFHLARAEIADSEVLVVNHSLLLSDLLAGNAVLPAPEDCIYVIDEAHHLADCGRDLLSASAQLNQQQAWLEKARKQLQLLQGLLTERSLKDLLKLDDLLSDFAAALKPVERSLKDFLPQWFQQAEQTEYRFPHAALPRLWQQQAEPLAEASNKALTTSERLLNELQQQLTEQPKLLRSQPQLIHELASLRLRLEQQQQLWQLLAQPQKDIASQARWLSRASAQSPLYLHACPLSVSYKLQQVLFQPAFAVVLCSATLRLLNSFEHAKRELGLLDFEALQCLQVDSPFAYAEQAEMILPPTRCEPTDPAFSQELIRLLPSYLDHTAGTLVLFASYWQMQEVASALRSSGFSLLVQGEASRQALLQLHQEKVQAGGSSILFGTQSFAEGLDLPGKLLTNLIITKLPFAVPTSPLEAAQSEAISARGGNAFLQQSLPATAKKLVQACGRLLRQEQDHGRIVILDRRLVTKSYGKAMLDTLPPFRRTIQY</sequence>
<dbReference type="Proteomes" id="UP000012043">
    <property type="component" value="Unassembled WGS sequence"/>
</dbReference>
<dbReference type="PROSITE" id="PS51193">
    <property type="entry name" value="HELICASE_ATP_BIND_2"/>
    <property type="match status" value="1"/>
</dbReference>
<evidence type="ECO:0000256" key="7">
    <source>
        <dbReference type="ARBA" id="ARBA00023014"/>
    </source>
</evidence>
<dbReference type="SMART" id="SM00488">
    <property type="entry name" value="DEXDc2"/>
    <property type="match status" value="1"/>
</dbReference>
<dbReference type="GO" id="GO:0033677">
    <property type="term" value="F:DNA/RNA helicase activity"/>
    <property type="evidence" value="ECO:0007669"/>
    <property type="project" value="TreeGrafter"/>
</dbReference>
<evidence type="ECO:0000256" key="4">
    <source>
        <dbReference type="ARBA" id="ARBA00022806"/>
    </source>
</evidence>
<dbReference type="SMART" id="SM00491">
    <property type="entry name" value="HELICc2"/>
    <property type="match status" value="1"/>
</dbReference>
<dbReference type="InterPro" id="IPR010614">
    <property type="entry name" value="RAD3-like_helicase_DEAD"/>
</dbReference>
<dbReference type="PATRIC" id="fig|1197174.4.peg.949"/>
<dbReference type="InterPro" id="IPR014013">
    <property type="entry name" value="Helic_SF1/SF2_ATP-bd_DinG/Rad3"/>
</dbReference>
<comment type="caution">
    <text evidence="10">The sequence shown here is derived from an EMBL/GenBank/DDBJ whole genome shotgun (WGS) entry which is preliminary data.</text>
</comment>
<keyword evidence="1" id="KW-0479">Metal-binding</keyword>
<evidence type="ECO:0000256" key="2">
    <source>
        <dbReference type="ARBA" id="ARBA00022741"/>
    </source>
</evidence>
<dbReference type="GO" id="GO:0003677">
    <property type="term" value="F:DNA binding"/>
    <property type="evidence" value="ECO:0007669"/>
    <property type="project" value="InterPro"/>
</dbReference>